<dbReference type="AlphaFoldDB" id="A0A7D5H5V0"/>
<reference evidence="1 2" key="1">
    <citation type="submission" date="2020-06" db="EMBL/GenBank/DDBJ databases">
        <title>Pseudomonas eucalypticola sp. nov., an endophyte of Eucalyptus dunnii leaves with biocontrol ability of eucalyptus leaf blight.</title>
        <authorList>
            <person name="Liu Y."/>
            <person name="Song Z."/>
            <person name="Zeng H."/>
            <person name="Lu M."/>
            <person name="Wang X."/>
            <person name="Lian X."/>
            <person name="Zhang Q."/>
        </authorList>
    </citation>
    <scope>NUCLEOTIDE SEQUENCE [LARGE SCALE GENOMIC DNA]</scope>
    <source>
        <strain evidence="1 2">NP-1</strain>
    </source>
</reference>
<name>A0A7D5H5V0_9PSED</name>
<proteinExistence type="predicted"/>
<evidence type="ECO:0000313" key="1">
    <source>
        <dbReference type="EMBL" id="QKZ03784.1"/>
    </source>
</evidence>
<sequence>MENINYLKSTLPKKTESWVLDLNEILSSDSLHVGTPYEESVRLLLFKINQRVVKSGDLDKKTIGLAELAESLSLLVGEEKVRVYPMKSDVFSGDCIVVNDEMIGCAFIELGCSLSRRGLWIGGNKID</sequence>
<dbReference type="KEGG" id="pez:HWQ56_08300"/>
<organism evidence="1 2">
    <name type="scientific">Pseudomonas eucalypticola</name>
    <dbReference type="NCBI Taxonomy" id="2599595"/>
    <lineage>
        <taxon>Bacteria</taxon>
        <taxon>Pseudomonadati</taxon>
        <taxon>Pseudomonadota</taxon>
        <taxon>Gammaproteobacteria</taxon>
        <taxon>Pseudomonadales</taxon>
        <taxon>Pseudomonadaceae</taxon>
        <taxon>Pseudomonas</taxon>
    </lineage>
</organism>
<accession>A0A7D5H5V0</accession>
<dbReference type="RefSeq" id="WP_176570185.1">
    <property type="nucleotide sequence ID" value="NZ_CP056030.1"/>
</dbReference>
<protein>
    <submittedName>
        <fullName evidence="1">Uncharacterized protein</fullName>
    </submittedName>
</protein>
<evidence type="ECO:0000313" key="2">
    <source>
        <dbReference type="Proteomes" id="UP000509568"/>
    </source>
</evidence>
<dbReference type="Proteomes" id="UP000509568">
    <property type="component" value="Chromosome"/>
</dbReference>
<dbReference type="EMBL" id="CP056030">
    <property type="protein sequence ID" value="QKZ03784.1"/>
    <property type="molecule type" value="Genomic_DNA"/>
</dbReference>
<keyword evidence="2" id="KW-1185">Reference proteome</keyword>
<gene>
    <name evidence="1" type="ORF">HWQ56_08300</name>
</gene>